<keyword evidence="5" id="KW-1185">Reference proteome</keyword>
<accession>A0A7E4V7B3</accession>
<dbReference type="AlphaFoldDB" id="A0A7E4V7B3"/>
<evidence type="ECO:0000256" key="1">
    <source>
        <dbReference type="ARBA" id="ARBA00005857"/>
    </source>
</evidence>
<reference evidence="6" key="2">
    <citation type="submission" date="2020-10" db="UniProtKB">
        <authorList>
            <consortium name="WormBaseParasite"/>
        </authorList>
    </citation>
    <scope>IDENTIFICATION</scope>
</reference>
<dbReference type="CDD" id="cd05804">
    <property type="entry name" value="StaR_like"/>
    <property type="match status" value="1"/>
</dbReference>
<dbReference type="InterPro" id="IPR033891">
    <property type="entry name" value="TTC38"/>
</dbReference>
<evidence type="ECO:0000313" key="6">
    <source>
        <dbReference type="WBParaSite" id="Pan_g16944.t1"/>
    </source>
</evidence>
<dbReference type="SUPFAM" id="SSF48452">
    <property type="entry name" value="TPR-like"/>
    <property type="match status" value="1"/>
</dbReference>
<keyword evidence="3" id="KW-0677">Repeat</keyword>
<comment type="similarity">
    <text evidence="1">Belongs to the TTC38 family.</text>
</comment>
<proteinExistence type="inferred from homology"/>
<reference evidence="5" key="1">
    <citation type="journal article" date="2013" name="Genetics">
        <title>The draft genome and transcriptome of Panagrellus redivivus are shaped by the harsh demands of a free-living lifestyle.</title>
        <authorList>
            <person name="Srinivasan J."/>
            <person name="Dillman A.R."/>
            <person name="Macchietto M.G."/>
            <person name="Heikkinen L."/>
            <person name="Lakso M."/>
            <person name="Fracchia K.M."/>
            <person name="Antoshechkin I."/>
            <person name="Mortazavi A."/>
            <person name="Wong G."/>
            <person name="Sternberg P.W."/>
        </authorList>
    </citation>
    <scope>NUCLEOTIDE SEQUENCE [LARGE SCALE GENOMIC DNA]</scope>
    <source>
        <strain evidence="5">MT8872</strain>
    </source>
</reference>
<dbReference type="PANTHER" id="PTHR16263:SF4">
    <property type="entry name" value="TETRATRICOPEPTIDE REPEAT PROTEIN 38"/>
    <property type="match status" value="1"/>
</dbReference>
<dbReference type="WBParaSite" id="Pan_g16944.t1">
    <property type="protein sequence ID" value="Pan_g16944.t1"/>
    <property type="gene ID" value="Pan_g16944"/>
</dbReference>
<evidence type="ECO:0000256" key="3">
    <source>
        <dbReference type="ARBA" id="ARBA00022737"/>
    </source>
</evidence>
<evidence type="ECO:0000256" key="2">
    <source>
        <dbReference type="ARBA" id="ARBA00019992"/>
    </source>
</evidence>
<dbReference type="PANTHER" id="PTHR16263">
    <property type="entry name" value="TETRATRICOPEPTIDE REPEAT PROTEIN 38"/>
    <property type="match status" value="1"/>
</dbReference>
<protein>
    <recommendedName>
        <fullName evidence="2">Tetratricopeptide repeat protein 38</fullName>
    </recommendedName>
</protein>
<dbReference type="Proteomes" id="UP000492821">
    <property type="component" value="Unassembled WGS sequence"/>
</dbReference>
<keyword evidence="4" id="KW-0802">TPR repeat</keyword>
<dbReference type="Gene3D" id="1.25.40.10">
    <property type="entry name" value="Tetratricopeptide repeat domain"/>
    <property type="match status" value="1"/>
</dbReference>
<evidence type="ECO:0000256" key="4">
    <source>
        <dbReference type="ARBA" id="ARBA00022803"/>
    </source>
</evidence>
<dbReference type="InterPro" id="IPR011990">
    <property type="entry name" value="TPR-like_helical_dom_sf"/>
</dbReference>
<evidence type="ECO:0000313" key="5">
    <source>
        <dbReference type="Proteomes" id="UP000492821"/>
    </source>
</evidence>
<name>A0A7E4V7B3_PANRE</name>
<sequence length="464" mass="52285">MGDWCADHLRGVDAWRSDGLAVSTPSDESAKMFDATLRQLVSWLDCVKLGGLEKTRNAMIAADPDSVMGQALALGMHALGTSDSVRKNPSFEIGLKKLESDAVKIGNVREQRHAKAVVYFAHGNMESACIEWEKILAEYPNDLMALKFAHDGYFFLGDSHRKRDSVARVLPKWKKTDPCYSYLHGMLAFGLEECAQYDAAEASAKLALSLQKQDCWATHAFAHVMEMEGRVNEAIKFMTSTESDWEPCYILACHNYWHTALFYIENEEYEAAVELYDTQVRVRAQSNAMLDVVDAASLLMRLEMEGVTVGTERWQALAPLAEIHFDDHTLSFNDAHISMIVSNLEDPTLYTKHNNSLRNFVTKGSGQTCQIFRDVGEDICDAVVAFNNDNYEKCFALLYPVRTEIIRIGGSHAQRDVFTQMLLHSALQTGRTKEFQNLLLERGTLKPNSPLVERLRVHQKQMLA</sequence>
<organism evidence="5 6">
    <name type="scientific">Panagrellus redivivus</name>
    <name type="common">Microworm</name>
    <dbReference type="NCBI Taxonomy" id="6233"/>
    <lineage>
        <taxon>Eukaryota</taxon>
        <taxon>Metazoa</taxon>
        <taxon>Ecdysozoa</taxon>
        <taxon>Nematoda</taxon>
        <taxon>Chromadorea</taxon>
        <taxon>Rhabditida</taxon>
        <taxon>Tylenchina</taxon>
        <taxon>Panagrolaimomorpha</taxon>
        <taxon>Panagrolaimoidea</taxon>
        <taxon>Panagrolaimidae</taxon>
        <taxon>Panagrellus</taxon>
    </lineage>
</organism>